<gene>
    <name evidence="4" type="ORF">MOBUDSM44075_02819</name>
    <name evidence="3" type="ORF">WN67_21270</name>
</gene>
<dbReference type="InterPro" id="IPR043504">
    <property type="entry name" value="Peptidase_S1_PA_chymotrypsin"/>
</dbReference>
<dbReference type="EMBL" id="JYNU01000015">
    <property type="protein sequence ID" value="KMO75730.1"/>
    <property type="molecule type" value="Genomic_DNA"/>
</dbReference>
<dbReference type="PATRIC" id="fig|1807.13.peg.5086"/>
<feature type="signal peptide" evidence="2">
    <location>
        <begin position="1"/>
        <end position="27"/>
    </location>
</feature>
<dbReference type="PROSITE" id="PS51257">
    <property type="entry name" value="PROKAR_LIPOPROTEIN"/>
    <property type="match status" value="1"/>
</dbReference>
<organism evidence="4 6">
    <name type="scientific">Mycolicibacterium obuense</name>
    <dbReference type="NCBI Taxonomy" id="1807"/>
    <lineage>
        <taxon>Bacteria</taxon>
        <taxon>Bacillati</taxon>
        <taxon>Actinomycetota</taxon>
        <taxon>Actinomycetes</taxon>
        <taxon>Mycobacteriales</taxon>
        <taxon>Mycobacteriaceae</taxon>
        <taxon>Mycolicibacterium</taxon>
    </lineage>
</organism>
<evidence type="ECO:0000313" key="5">
    <source>
        <dbReference type="Proteomes" id="UP000034150"/>
    </source>
</evidence>
<dbReference type="PROSITE" id="PS00134">
    <property type="entry name" value="TRYPSIN_HIS"/>
    <property type="match status" value="1"/>
</dbReference>
<accession>A0A0J6VXB7</accession>
<dbReference type="SUPFAM" id="SSF50494">
    <property type="entry name" value="Trypsin-like serine proteases"/>
    <property type="match status" value="1"/>
</dbReference>
<dbReference type="InterPro" id="IPR009003">
    <property type="entry name" value="Peptidase_S1_PA"/>
</dbReference>
<dbReference type="OrthoDB" id="3507155at2"/>
<proteinExistence type="predicted"/>
<feature type="region of interest" description="Disordered" evidence="1">
    <location>
        <begin position="33"/>
        <end position="56"/>
    </location>
</feature>
<evidence type="ECO:0000256" key="1">
    <source>
        <dbReference type="SAM" id="MobiDB-lite"/>
    </source>
</evidence>
<sequence length="273" mass="27000" precursor="true">MRLFACVRPALAVLATASLTACGTAYPAPPSAGEADPAPAAAVPTASDAAPGAAHPVSPDPHMGALFYGTDDLHFCTASVLKSAVADLILTAAHCVTDGADTTFVPGFSDAASPDARWRLDAIYLDPRWLADQDPAADVAVARVSRNDGDSLRSLADGGLQLGSTPAPGTAVTVVGYGVGVGGGPTACSAPTAPPRDGFPVVHCDGIVAGFSGAPWEVGSTVVGIIGGLDGGGCRDEVSYTPAFGDAVRALVARAEAGGPSDDPPASFDDGCS</sequence>
<comment type="caution">
    <text evidence="4">The sequence shown here is derived from an EMBL/GenBank/DDBJ whole genome shotgun (WGS) entry which is preliminary data.</text>
</comment>
<dbReference type="GO" id="GO:0006508">
    <property type="term" value="P:proteolysis"/>
    <property type="evidence" value="ECO:0007669"/>
    <property type="project" value="InterPro"/>
</dbReference>
<dbReference type="Proteomes" id="UP000036313">
    <property type="component" value="Unassembled WGS sequence"/>
</dbReference>
<feature type="chain" id="PRO_5010914862" evidence="2">
    <location>
        <begin position="28"/>
        <end position="273"/>
    </location>
</feature>
<dbReference type="RefSeq" id="WP_046365036.1">
    <property type="nucleotide sequence ID" value="NZ_CALTXN010000011.1"/>
</dbReference>
<dbReference type="InterPro" id="IPR018114">
    <property type="entry name" value="TRYPSIN_HIS"/>
</dbReference>
<evidence type="ECO:0000256" key="2">
    <source>
        <dbReference type="SAM" id="SignalP"/>
    </source>
</evidence>
<dbReference type="Proteomes" id="UP000034150">
    <property type="component" value="Unassembled WGS sequence"/>
</dbReference>
<evidence type="ECO:0000313" key="6">
    <source>
        <dbReference type="Proteomes" id="UP000036313"/>
    </source>
</evidence>
<reference evidence="3 5" key="2">
    <citation type="submission" date="2015-04" db="EMBL/GenBank/DDBJ databases">
        <title>Genome sequence of Mycobacterium obuense UC1.</title>
        <authorList>
            <person name="Greninger A.L."/>
            <person name="Cunningham G."/>
            <person name="Chiu C.Y."/>
            <person name="Miller S."/>
        </authorList>
    </citation>
    <scope>NUCLEOTIDE SEQUENCE [LARGE SCALE GENOMIC DNA]</scope>
    <source>
        <strain evidence="3 5">UC1</strain>
    </source>
</reference>
<reference evidence="4 6" key="1">
    <citation type="journal article" date="2015" name="Genome Biol. Evol.">
        <title>Characterization of Three Mycobacterium spp. with Potential Use in Bioremediation by Genome Sequencing and Comparative Genomics.</title>
        <authorList>
            <person name="Das S."/>
            <person name="Pettersson B.M."/>
            <person name="Behra P.R."/>
            <person name="Ramesh M."/>
            <person name="Dasgupta S."/>
            <person name="Bhattacharya A."/>
            <person name="Kirsebom L.A."/>
        </authorList>
    </citation>
    <scope>NUCLEOTIDE SEQUENCE [LARGE SCALE GENOMIC DNA]</scope>
    <source>
        <strain evidence="4 6">DSM 44075</strain>
    </source>
</reference>
<evidence type="ECO:0000313" key="4">
    <source>
        <dbReference type="EMBL" id="KMO75730.1"/>
    </source>
</evidence>
<evidence type="ECO:0000313" key="3">
    <source>
        <dbReference type="EMBL" id="KKE99969.1"/>
    </source>
</evidence>
<dbReference type="Pfam" id="PF13365">
    <property type="entry name" value="Trypsin_2"/>
    <property type="match status" value="1"/>
</dbReference>
<keyword evidence="2" id="KW-0732">Signal</keyword>
<dbReference type="STRING" id="1807.MOBUDSM44075_02819"/>
<dbReference type="Gene3D" id="2.40.10.10">
    <property type="entry name" value="Trypsin-like serine proteases"/>
    <property type="match status" value="1"/>
</dbReference>
<dbReference type="GO" id="GO:0004252">
    <property type="term" value="F:serine-type endopeptidase activity"/>
    <property type="evidence" value="ECO:0007669"/>
    <property type="project" value="InterPro"/>
</dbReference>
<keyword evidence="5" id="KW-1185">Reference proteome</keyword>
<protein>
    <submittedName>
        <fullName evidence="4">Trypsin</fullName>
    </submittedName>
</protein>
<name>A0A0J6VXB7_9MYCO</name>
<dbReference type="EMBL" id="LAUZ02000085">
    <property type="protein sequence ID" value="KKE99969.1"/>
    <property type="molecule type" value="Genomic_DNA"/>
</dbReference>
<dbReference type="AlphaFoldDB" id="A0A0J6VXB7"/>